<dbReference type="AlphaFoldDB" id="A0A1R3J683"/>
<reference evidence="1 2" key="1">
    <citation type="submission" date="2013-09" db="EMBL/GenBank/DDBJ databases">
        <title>Corchorus capsularis genome sequencing.</title>
        <authorList>
            <person name="Alam M."/>
            <person name="Haque M.S."/>
            <person name="Islam M.S."/>
            <person name="Emdad E.M."/>
            <person name="Islam M.M."/>
            <person name="Ahmed B."/>
            <person name="Halim A."/>
            <person name="Hossen Q.M.M."/>
            <person name="Hossain M.Z."/>
            <person name="Ahmed R."/>
            <person name="Khan M.M."/>
            <person name="Islam R."/>
            <person name="Rashid M.M."/>
            <person name="Khan S.A."/>
            <person name="Rahman M.S."/>
            <person name="Alam M."/>
        </authorList>
    </citation>
    <scope>NUCLEOTIDE SEQUENCE [LARGE SCALE GENOMIC DNA]</scope>
    <source>
        <strain evidence="2">cv. CVL-1</strain>
        <tissue evidence="1">Whole seedling</tissue>
    </source>
</reference>
<organism evidence="1 2">
    <name type="scientific">Corchorus capsularis</name>
    <name type="common">Jute</name>
    <dbReference type="NCBI Taxonomy" id="210143"/>
    <lineage>
        <taxon>Eukaryota</taxon>
        <taxon>Viridiplantae</taxon>
        <taxon>Streptophyta</taxon>
        <taxon>Embryophyta</taxon>
        <taxon>Tracheophyta</taxon>
        <taxon>Spermatophyta</taxon>
        <taxon>Magnoliopsida</taxon>
        <taxon>eudicotyledons</taxon>
        <taxon>Gunneridae</taxon>
        <taxon>Pentapetalae</taxon>
        <taxon>rosids</taxon>
        <taxon>malvids</taxon>
        <taxon>Malvales</taxon>
        <taxon>Malvaceae</taxon>
        <taxon>Grewioideae</taxon>
        <taxon>Apeibeae</taxon>
        <taxon>Corchorus</taxon>
    </lineage>
</organism>
<dbReference type="Gramene" id="OMO90375">
    <property type="protein sequence ID" value="OMO90375"/>
    <property type="gene ID" value="CCACVL1_07385"/>
</dbReference>
<keyword evidence="2" id="KW-1185">Reference proteome</keyword>
<dbReference type="EMBL" id="AWWV01008462">
    <property type="protein sequence ID" value="OMO90375.1"/>
    <property type="molecule type" value="Genomic_DNA"/>
</dbReference>
<proteinExistence type="predicted"/>
<evidence type="ECO:0000313" key="1">
    <source>
        <dbReference type="EMBL" id="OMO90375.1"/>
    </source>
</evidence>
<evidence type="ECO:0000313" key="2">
    <source>
        <dbReference type="Proteomes" id="UP000188268"/>
    </source>
</evidence>
<accession>A0A1R3J683</accession>
<name>A0A1R3J683_COCAP</name>
<sequence length="62" mass="6956">MEKFTIDLTDNKEGKRSEYGWKAVGGLIVERSVDRGGAMSIPMKLWSEADDLIIDLVLSTIR</sequence>
<gene>
    <name evidence="1" type="ORF">CCACVL1_07385</name>
</gene>
<protein>
    <submittedName>
        <fullName evidence="1">Uncharacterized protein</fullName>
    </submittedName>
</protein>
<comment type="caution">
    <text evidence="1">The sequence shown here is derived from an EMBL/GenBank/DDBJ whole genome shotgun (WGS) entry which is preliminary data.</text>
</comment>
<dbReference type="Proteomes" id="UP000188268">
    <property type="component" value="Unassembled WGS sequence"/>
</dbReference>